<reference evidence="3" key="2">
    <citation type="submission" date="2015-01" db="EMBL/GenBank/DDBJ databases">
        <title>Evolutionary Origins and Diversification of the Mycorrhizal Mutualists.</title>
        <authorList>
            <consortium name="DOE Joint Genome Institute"/>
            <consortium name="Mycorrhizal Genomics Consortium"/>
            <person name="Kohler A."/>
            <person name="Kuo A."/>
            <person name="Nagy L.G."/>
            <person name="Floudas D."/>
            <person name="Copeland A."/>
            <person name="Barry K.W."/>
            <person name="Cichocki N."/>
            <person name="Veneault-Fourrey C."/>
            <person name="LaButti K."/>
            <person name="Lindquist E.A."/>
            <person name="Lipzen A."/>
            <person name="Lundell T."/>
            <person name="Morin E."/>
            <person name="Murat C."/>
            <person name="Riley R."/>
            <person name="Ohm R."/>
            <person name="Sun H."/>
            <person name="Tunlid A."/>
            <person name="Henrissat B."/>
            <person name="Grigoriev I.V."/>
            <person name="Hibbett D.S."/>
            <person name="Martin F."/>
        </authorList>
    </citation>
    <scope>NUCLEOTIDE SEQUENCE [LARGE SCALE GENOMIC DNA]</scope>
    <source>
        <strain evidence="3">UH-Slu-Lm8-n1</strain>
    </source>
</reference>
<feature type="domain" description="CCHC-type" evidence="1">
    <location>
        <begin position="84"/>
        <end position="102"/>
    </location>
</feature>
<name>A0A0D0AAL7_9AGAM</name>
<evidence type="ECO:0000259" key="1">
    <source>
        <dbReference type="SMART" id="SM00343"/>
    </source>
</evidence>
<dbReference type="GO" id="GO:0003676">
    <property type="term" value="F:nucleic acid binding"/>
    <property type="evidence" value="ECO:0007669"/>
    <property type="project" value="InterPro"/>
</dbReference>
<evidence type="ECO:0000313" key="2">
    <source>
        <dbReference type="EMBL" id="KIK38841.1"/>
    </source>
</evidence>
<dbReference type="EMBL" id="KN835371">
    <property type="protein sequence ID" value="KIK38841.1"/>
    <property type="molecule type" value="Genomic_DNA"/>
</dbReference>
<protein>
    <recommendedName>
        <fullName evidence="1">CCHC-type domain-containing protein</fullName>
    </recommendedName>
</protein>
<dbReference type="HOGENOM" id="CLU_138299_0_0_1"/>
<dbReference type="InParanoid" id="A0A0D0AAL7"/>
<evidence type="ECO:0000313" key="3">
    <source>
        <dbReference type="Proteomes" id="UP000054485"/>
    </source>
</evidence>
<dbReference type="InterPro" id="IPR001878">
    <property type="entry name" value="Znf_CCHC"/>
</dbReference>
<dbReference type="GO" id="GO:0008270">
    <property type="term" value="F:zinc ion binding"/>
    <property type="evidence" value="ECO:0007669"/>
    <property type="project" value="InterPro"/>
</dbReference>
<sequence>TAHIALSLSSKTLANQIICHGITIEGKKVYGHKLLPEPTRCLKCHIFDSGHIAAECQQEHDTYGTCREKHCTPECKEEDPSTYHCVNCKTTGHATWSRECPTFTAKWEAYKRRNNKAQYIYFPTEDLLIWETNRHTQIKSD</sequence>
<dbReference type="SMART" id="SM00343">
    <property type="entry name" value="ZnF_C2HC"/>
    <property type="match status" value="2"/>
</dbReference>
<reference evidence="2 3" key="1">
    <citation type="submission" date="2014-04" db="EMBL/GenBank/DDBJ databases">
        <authorList>
            <consortium name="DOE Joint Genome Institute"/>
            <person name="Kuo A."/>
            <person name="Ruytinx J."/>
            <person name="Rineau F."/>
            <person name="Colpaert J."/>
            <person name="Kohler A."/>
            <person name="Nagy L.G."/>
            <person name="Floudas D."/>
            <person name="Copeland A."/>
            <person name="Barry K.W."/>
            <person name="Cichocki N."/>
            <person name="Veneault-Fourrey C."/>
            <person name="LaButti K."/>
            <person name="Lindquist E.A."/>
            <person name="Lipzen A."/>
            <person name="Lundell T."/>
            <person name="Morin E."/>
            <person name="Murat C."/>
            <person name="Sun H."/>
            <person name="Tunlid A."/>
            <person name="Henrissat B."/>
            <person name="Grigoriev I.V."/>
            <person name="Hibbett D.S."/>
            <person name="Martin F."/>
            <person name="Nordberg H.P."/>
            <person name="Cantor M.N."/>
            <person name="Hua S.X."/>
        </authorList>
    </citation>
    <scope>NUCLEOTIDE SEQUENCE [LARGE SCALE GENOMIC DNA]</scope>
    <source>
        <strain evidence="2 3">UH-Slu-Lm8-n1</strain>
    </source>
</reference>
<keyword evidence="3" id="KW-1185">Reference proteome</keyword>
<accession>A0A0D0AAL7</accession>
<feature type="non-terminal residue" evidence="2">
    <location>
        <position position="1"/>
    </location>
</feature>
<dbReference type="OrthoDB" id="2689950at2759"/>
<gene>
    <name evidence="2" type="ORF">CY34DRAFT_90288</name>
</gene>
<organism evidence="2 3">
    <name type="scientific">Suillus luteus UH-Slu-Lm8-n1</name>
    <dbReference type="NCBI Taxonomy" id="930992"/>
    <lineage>
        <taxon>Eukaryota</taxon>
        <taxon>Fungi</taxon>
        <taxon>Dikarya</taxon>
        <taxon>Basidiomycota</taxon>
        <taxon>Agaricomycotina</taxon>
        <taxon>Agaricomycetes</taxon>
        <taxon>Agaricomycetidae</taxon>
        <taxon>Boletales</taxon>
        <taxon>Suillineae</taxon>
        <taxon>Suillaceae</taxon>
        <taxon>Suillus</taxon>
    </lineage>
</organism>
<proteinExistence type="predicted"/>
<dbReference type="AlphaFoldDB" id="A0A0D0AAL7"/>
<dbReference type="STRING" id="930992.A0A0D0AAL7"/>
<feature type="domain" description="CCHC-type" evidence="1">
    <location>
        <begin position="40"/>
        <end position="58"/>
    </location>
</feature>
<dbReference type="Proteomes" id="UP000054485">
    <property type="component" value="Unassembled WGS sequence"/>
</dbReference>